<organism evidence="1">
    <name type="scientific">anaerobic digester metagenome</name>
    <dbReference type="NCBI Taxonomy" id="1263854"/>
    <lineage>
        <taxon>unclassified sequences</taxon>
        <taxon>metagenomes</taxon>
        <taxon>ecological metagenomes</taxon>
    </lineage>
</organism>
<reference evidence="1" key="1">
    <citation type="submission" date="2019-03" db="EMBL/GenBank/DDBJ databases">
        <authorList>
            <person name="Hao L."/>
        </authorList>
    </citation>
    <scope>NUCLEOTIDE SEQUENCE</scope>
</reference>
<name>A0A485M291_9ZZZZ</name>
<keyword evidence="1" id="KW-0489">Methyltransferase</keyword>
<evidence type="ECO:0000313" key="1">
    <source>
        <dbReference type="EMBL" id="VFU14707.1"/>
    </source>
</evidence>
<dbReference type="InterPro" id="IPR005358">
    <property type="entry name" value="Puta_zinc/iron-chelating_dom"/>
</dbReference>
<dbReference type="GO" id="GO:0008168">
    <property type="term" value="F:methyltransferase activity"/>
    <property type="evidence" value="ECO:0007669"/>
    <property type="project" value="UniProtKB-KW"/>
</dbReference>
<keyword evidence="1" id="KW-0808">Transferase</keyword>
<dbReference type="PANTHER" id="PTHR35866">
    <property type="entry name" value="PUTATIVE-RELATED"/>
    <property type="match status" value="1"/>
</dbReference>
<keyword evidence="1" id="KW-0282">Flagellum</keyword>
<dbReference type="AlphaFoldDB" id="A0A485M291"/>
<sequence length="118" mass="13711">MDEREKRTGFECSRCGMCCLADMIAYVTPEDLNRWKRENRQDILHIIENEQAVWLGDHFISSRTGRPIYGCPFLEMKDGLFACSIYETRPRVCRDYQPGSSELCSLWIRTHTITGVKG</sequence>
<gene>
    <name evidence="1" type="ORF">SCFA_300016</name>
</gene>
<dbReference type="Pfam" id="PF03692">
    <property type="entry name" value="CxxCxxCC"/>
    <property type="match status" value="1"/>
</dbReference>
<accession>A0A485M291</accession>
<keyword evidence="1" id="KW-0969">Cilium</keyword>
<proteinExistence type="predicted"/>
<dbReference type="GO" id="GO:0032259">
    <property type="term" value="P:methylation"/>
    <property type="evidence" value="ECO:0007669"/>
    <property type="project" value="UniProtKB-KW"/>
</dbReference>
<protein>
    <submittedName>
        <fullName evidence="1">Flagellin N-methylase (Modular protein)</fullName>
    </submittedName>
</protein>
<dbReference type="PANTHER" id="PTHR35866:SF1">
    <property type="entry name" value="YKGJ FAMILY CYSTEINE CLUSTER PROTEIN"/>
    <property type="match status" value="1"/>
</dbReference>
<keyword evidence="1" id="KW-0966">Cell projection</keyword>
<dbReference type="EMBL" id="CAADRM010000093">
    <property type="protein sequence ID" value="VFU14707.1"/>
    <property type="molecule type" value="Genomic_DNA"/>
</dbReference>